<dbReference type="GO" id="GO:0008081">
    <property type="term" value="F:phosphoric diester hydrolase activity"/>
    <property type="evidence" value="ECO:0007669"/>
    <property type="project" value="UniProtKB-ARBA"/>
</dbReference>
<dbReference type="AlphaFoldDB" id="A0A1M7HSM1"/>
<keyword evidence="3" id="KW-1185">Reference proteome</keyword>
<gene>
    <name evidence="2" type="ORF">SAMN05444272_2316</name>
</gene>
<dbReference type="SUPFAM" id="SSF109604">
    <property type="entry name" value="HD-domain/PDEase-like"/>
    <property type="match status" value="1"/>
</dbReference>
<dbReference type="Pfam" id="PF13487">
    <property type="entry name" value="HD_5"/>
    <property type="match status" value="1"/>
</dbReference>
<dbReference type="InterPro" id="IPR037522">
    <property type="entry name" value="HD_GYP_dom"/>
</dbReference>
<dbReference type="RefSeq" id="WP_073013196.1">
    <property type="nucleotide sequence ID" value="NZ_FRBW01000002.1"/>
</dbReference>
<protein>
    <submittedName>
        <fullName evidence="2">HDIG domain-containing protein</fullName>
    </submittedName>
</protein>
<evidence type="ECO:0000313" key="3">
    <source>
        <dbReference type="Proteomes" id="UP000186002"/>
    </source>
</evidence>
<proteinExistence type="predicted"/>
<dbReference type="InterPro" id="IPR006675">
    <property type="entry name" value="HDIG_dom"/>
</dbReference>
<dbReference type="NCBIfam" id="TIGR00277">
    <property type="entry name" value="HDIG"/>
    <property type="match status" value="1"/>
</dbReference>
<sequence length="363" mass="39362">MQNVLFLSADLDQCAEALTAAACIFPGQTICFSDLAEVSLANVAIVIADIEGATGTDLKTFKSKLDLHPAIERLGLADFSKRKDLVQAKAIGLSNVVDRRSGVDGLINLLRGRFGKYGLPALDTETPEKTAQAVVAGCALLEDASIAAVLNMALPVEAAMTMHKKIGEALNADGLDALLGAVQSHHSHTFCHSMLVTVYAVAFAEALGLSERQKAFISAGALIHDLGKVRIPLSILDKPGKLDPQEMELIRKHPVFGRELIEQHSEVPSEIIKMMVSHHEYLDGSGYPEGLTADQIGPAVRLITICDIYAALTERRSYKESYSPRQAFSVLVEMKGKIDQQLLKQFRPVIFPADVNVPRRVAR</sequence>
<dbReference type="Proteomes" id="UP000186002">
    <property type="component" value="Unassembled WGS sequence"/>
</dbReference>
<organism evidence="2 3">
    <name type="scientific">Roseibium suaedae</name>
    <dbReference type="NCBI Taxonomy" id="735517"/>
    <lineage>
        <taxon>Bacteria</taxon>
        <taxon>Pseudomonadati</taxon>
        <taxon>Pseudomonadota</taxon>
        <taxon>Alphaproteobacteria</taxon>
        <taxon>Hyphomicrobiales</taxon>
        <taxon>Stappiaceae</taxon>
        <taxon>Roseibium</taxon>
    </lineage>
</organism>
<dbReference type="CDD" id="cd00077">
    <property type="entry name" value="HDc"/>
    <property type="match status" value="1"/>
</dbReference>
<dbReference type="InterPro" id="IPR003607">
    <property type="entry name" value="HD/PDEase_dom"/>
</dbReference>
<dbReference type="EMBL" id="FRBW01000002">
    <property type="protein sequence ID" value="SHM31516.1"/>
    <property type="molecule type" value="Genomic_DNA"/>
</dbReference>
<feature type="domain" description="HD-GYP" evidence="1">
    <location>
        <begin position="167"/>
        <end position="363"/>
    </location>
</feature>
<dbReference type="PROSITE" id="PS51832">
    <property type="entry name" value="HD_GYP"/>
    <property type="match status" value="1"/>
</dbReference>
<dbReference type="PANTHER" id="PTHR43155">
    <property type="entry name" value="CYCLIC DI-GMP PHOSPHODIESTERASE PA4108-RELATED"/>
    <property type="match status" value="1"/>
</dbReference>
<name>A0A1M7HSM1_9HYPH</name>
<dbReference type="Gene3D" id="1.10.3210.10">
    <property type="entry name" value="Hypothetical protein af1432"/>
    <property type="match status" value="1"/>
</dbReference>
<evidence type="ECO:0000313" key="2">
    <source>
        <dbReference type="EMBL" id="SHM31516.1"/>
    </source>
</evidence>
<accession>A0A1M7HSM1</accession>
<evidence type="ECO:0000259" key="1">
    <source>
        <dbReference type="PROSITE" id="PS51832"/>
    </source>
</evidence>
<dbReference type="PANTHER" id="PTHR43155:SF2">
    <property type="entry name" value="CYCLIC DI-GMP PHOSPHODIESTERASE PA4108"/>
    <property type="match status" value="1"/>
</dbReference>
<dbReference type="SMART" id="SM00471">
    <property type="entry name" value="HDc"/>
    <property type="match status" value="1"/>
</dbReference>
<dbReference type="OrthoDB" id="9802066at2"/>
<reference evidence="2 3" key="1">
    <citation type="submission" date="2016-11" db="EMBL/GenBank/DDBJ databases">
        <authorList>
            <person name="Jaros S."/>
            <person name="Januszkiewicz K."/>
            <person name="Wedrychowicz H."/>
        </authorList>
    </citation>
    <scope>NUCLEOTIDE SEQUENCE [LARGE SCALE GENOMIC DNA]</scope>
    <source>
        <strain evidence="2 3">DSM 22153</strain>
    </source>
</reference>
<dbReference type="STRING" id="735517.SAMN05444272_2316"/>